<evidence type="ECO:0000313" key="3">
    <source>
        <dbReference type="Proteomes" id="UP000233556"/>
    </source>
</evidence>
<reference evidence="3" key="1">
    <citation type="submission" date="2017-11" db="EMBL/GenBank/DDBJ databases">
        <authorList>
            <person name="Lima N.C."/>
            <person name="Parody-Merino A.M."/>
            <person name="Battley P.F."/>
            <person name="Fidler A.E."/>
            <person name="Prosdocimi F."/>
        </authorList>
    </citation>
    <scope>NUCLEOTIDE SEQUENCE [LARGE SCALE GENOMIC DNA]</scope>
</reference>
<proteinExistence type="predicted"/>
<feature type="region of interest" description="Disordered" evidence="1">
    <location>
        <begin position="110"/>
        <end position="158"/>
    </location>
</feature>
<evidence type="ECO:0000313" key="2">
    <source>
        <dbReference type="EMBL" id="PKU43392.1"/>
    </source>
</evidence>
<reference evidence="3" key="2">
    <citation type="submission" date="2017-12" db="EMBL/GenBank/DDBJ databases">
        <title>Genome sequence of the Bar-tailed Godwit (Limosa lapponica baueri).</title>
        <authorList>
            <person name="Lima N.C.B."/>
            <person name="Parody-Merino A.M."/>
            <person name="Battley P.F."/>
            <person name="Fidler A.E."/>
            <person name="Prosdocimi F."/>
        </authorList>
    </citation>
    <scope>NUCLEOTIDE SEQUENCE [LARGE SCALE GENOMIC DNA]</scope>
</reference>
<accession>A0A2I0UBH6</accession>
<dbReference type="AlphaFoldDB" id="A0A2I0UBH6"/>
<sequence>MIYSILLEGHVRIHIWKGKDENKTVGANSSRISLPCKGDVHDEHQLDQNECLLAVFNFIARLPKKILMLKRRFNYVFPTNRDIGKEKEARQLTNYFLTINTCYHQRPVAEFKKKKKKEKKRKEKKRKEKKRKEKKRKEKKRKKRKEKRKKKKKKKFSFKETWSQAHILFLPLGAEVRALDKAHFSSLYRAVD</sequence>
<name>A0A2I0UBH6_LIMLA</name>
<evidence type="ECO:0000256" key="1">
    <source>
        <dbReference type="SAM" id="MobiDB-lite"/>
    </source>
</evidence>
<organism evidence="2 3">
    <name type="scientific">Limosa lapponica baueri</name>
    <dbReference type="NCBI Taxonomy" id="1758121"/>
    <lineage>
        <taxon>Eukaryota</taxon>
        <taxon>Metazoa</taxon>
        <taxon>Chordata</taxon>
        <taxon>Craniata</taxon>
        <taxon>Vertebrata</taxon>
        <taxon>Euteleostomi</taxon>
        <taxon>Archelosauria</taxon>
        <taxon>Archosauria</taxon>
        <taxon>Dinosauria</taxon>
        <taxon>Saurischia</taxon>
        <taxon>Theropoda</taxon>
        <taxon>Coelurosauria</taxon>
        <taxon>Aves</taxon>
        <taxon>Neognathae</taxon>
        <taxon>Neoaves</taxon>
        <taxon>Charadriiformes</taxon>
        <taxon>Scolopacidae</taxon>
        <taxon>Limosa</taxon>
    </lineage>
</organism>
<keyword evidence="3" id="KW-1185">Reference proteome</keyword>
<feature type="compositionally biased region" description="Basic residues" evidence="1">
    <location>
        <begin position="112"/>
        <end position="156"/>
    </location>
</feature>
<gene>
    <name evidence="2" type="ORF">llap_6298</name>
</gene>
<dbReference type="EMBL" id="KZ505907">
    <property type="protein sequence ID" value="PKU43392.1"/>
    <property type="molecule type" value="Genomic_DNA"/>
</dbReference>
<protein>
    <submittedName>
        <fullName evidence="2">Uncharacterized protein</fullName>
    </submittedName>
</protein>
<dbReference type="Proteomes" id="UP000233556">
    <property type="component" value="Unassembled WGS sequence"/>
</dbReference>